<dbReference type="Proteomes" id="UP000054653">
    <property type="component" value="Unassembled WGS sequence"/>
</dbReference>
<dbReference type="EMBL" id="JYDI01001737">
    <property type="protein sequence ID" value="KRY26680.1"/>
    <property type="molecule type" value="Genomic_DNA"/>
</dbReference>
<proteinExistence type="predicted"/>
<evidence type="ECO:0000313" key="1">
    <source>
        <dbReference type="EMBL" id="KRY26446.1"/>
    </source>
</evidence>
<evidence type="ECO:0000313" key="2">
    <source>
        <dbReference type="EMBL" id="KRY26680.1"/>
    </source>
</evidence>
<evidence type="ECO:0000313" key="3">
    <source>
        <dbReference type="Proteomes" id="UP000054653"/>
    </source>
</evidence>
<accession>A0A0V1APG4</accession>
<gene>
    <name evidence="1" type="ORF">T03_13993</name>
    <name evidence="2" type="ORF">T03_362</name>
</gene>
<protein>
    <submittedName>
        <fullName evidence="2">Uncharacterized protein</fullName>
    </submittedName>
</protein>
<organism evidence="2 3">
    <name type="scientific">Trichinella britovi</name>
    <name type="common">Parasitic roundworm</name>
    <dbReference type="NCBI Taxonomy" id="45882"/>
    <lineage>
        <taxon>Eukaryota</taxon>
        <taxon>Metazoa</taxon>
        <taxon>Ecdysozoa</taxon>
        <taxon>Nematoda</taxon>
        <taxon>Enoplea</taxon>
        <taxon>Dorylaimia</taxon>
        <taxon>Trichinellida</taxon>
        <taxon>Trichinellidae</taxon>
        <taxon>Trichinella</taxon>
    </lineage>
</organism>
<keyword evidence="3" id="KW-1185">Reference proteome</keyword>
<comment type="caution">
    <text evidence="2">The sequence shown here is derived from an EMBL/GenBank/DDBJ whole genome shotgun (WGS) entry which is preliminary data.</text>
</comment>
<sequence>MLHIKQPANHKWSATNIVQDECTEESIRNPAELLYRYQYVCAASLNSPANLLSNGELLKLNHRISIDHETCGGVLMVSNVFNDIPAENYQISIFFY</sequence>
<reference evidence="2 3" key="1">
    <citation type="submission" date="2015-01" db="EMBL/GenBank/DDBJ databases">
        <title>Evolution of Trichinella species and genotypes.</title>
        <authorList>
            <person name="Korhonen P.K."/>
            <person name="Edoardo P."/>
            <person name="Giuseppe L.R."/>
            <person name="Gasser R.B."/>
        </authorList>
    </citation>
    <scope>NUCLEOTIDE SEQUENCE [LARGE SCALE GENOMIC DNA]</scope>
    <source>
        <strain evidence="2">ISS120</strain>
    </source>
</reference>
<name>A0A0V1APG4_TRIBR</name>
<dbReference type="AlphaFoldDB" id="A0A0V1APG4"/>
<dbReference type="EMBL" id="JYDI01001811">
    <property type="protein sequence ID" value="KRY26446.1"/>
    <property type="molecule type" value="Genomic_DNA"/>
</dbReference>